<accession>A0A834SXL6</accession>
<proteinExistence type="predicted"/>
<protein>
    <submittedName>
        <fullName evidence="2">Uncharacterized protein</fullName>
    </submittedName>
</protein>
<dbReference type="Proteomes" id="UP000634136">
    <property type="component" value="Unassembled WGS sequence"/>
</dbReference>
<name>A0A834SXL6_9FABA</name>
<evidence type="ECO:0000313" key="2">
    <source>
        <dbReference type="EMBL" id="KAF7812513.1"/>
    </source>
</evidence>
<feature type="region of interest" description="Disordered" evidence="1">
    <location>
        <begin position="1"/>
        <end position="53"/>
    </location>
</feature>
<organism evidence="2 3">
    <name type="scientific">Senna tora</name>
    <dbReference type="NCBI Taxonomy" id="362788"/>
    <lineage>
        <taxon>Eukaryota</taxon>
        <taxon>Viridiplantae</taxon>
        <taxon>Streptophyta</taxon>
        <taxon>Embryophyta</taxon>
        <taxon>Tracheophyta</taxon>
        <taxon>Spermatophyta</taxon>
        <taxon>Magnoliopsida</taxon>
        <taxon>eudicotyledons</taxon>
        <taxon>Gunneridae</taxon>
        <taxon>Pentapetalae</taxon>
        <taxon>rosids</taxon>
        <taxon>fabids</taxon>
        <taxon>Fabales</taxon>
        <taxon>Fabaceae</taxon>
        <taxon>Caesalpinioideae</taxon>
        <taxon>Cassia clade</taxon>
        <taxon>Senna</taxon>
    </lineage>
</organism>
<evidence type="ECO:0000313" key="3">
    <source>
        <dbReference type="Proteomes" id="UP000634136"/>
    </source>
</evidence>
<feature type="compositionally biased region" description="Polar residues" evidence="1">
    <location>
        <begin position="18"/>
        <end position="27"/>
    </location>
</feature>
<evidence type="ECO:0000256" key="1">
    <source>
        <dbReference type="SAM" id="MobiDB-lite"/>
    </source>
</evidence>
<comment type="caution">
    <text evidence="2">The sequence shown here is derived from an EMBL/GenBank/DDBJ whole genome shotgun (WGS) entry which is preliminary data.</text>
</comment>
<keyword evidence="3" id="KW-1185">Reference proteome</keyword>
<dbReference type="AlphaFoldDB" id="A0A834SXL6"/>
<sequence>MWWKNDTDQEGKKAESVLDSTKGTQVGSHHERLWPTNQDKRVRRPPYWAQDYT</sequence>
<reference evidence="2" key="1">
    <citation type="submission" date="2020-09" db="EMBL/GenBank/DDBJ databases">
        <title>Genome-Enabled Discovery of Anthraquinone Biosynthesis in Senna tora.</title>
        <authorList>
            <person name="Kang S.-H."/>
            <person name="Pandey R.P."/>
            <person name="Lee C.-M."/>
            <person name="Sim J.-S."/>
            <person name="Jeong J.-T."/>
            <person name="Choi B.-S."/>
            <person name="Jung M."/>
            <person name="Ginzburg D."/>
            <person name="Zhao K."/>
            <person name="Won S.Y."/>
            <person name="Oh T.-J."/>
            <person name="Yu Y."/>
            <person name="Kim N.-H."/>
            <person name="Lee O.R."/>
            <person name="Lee T.-H."/>
            <person name="Bashyal P."/>
            <person name="Kim T.-S."/>
            <person name="Lee W.-H."/>
            <person name="Kawkins C."/>
            <person name="Kim C.-K."/>
            <person name="Kim J.S."/>
            <person name="Ahn B.O."/>
            <person name="Rhee S.Y."/>
            <person name="Sohng J.K."/>
        </authorList>
    </citation>
    <scope>NUCLEOTIDE SEQUENCE</scope>
    <source>
        <tissue evidence="2">Leaf</tissue>
    </source>
</reference>
<feature type="compositionally biased region" description="Basic and acidic residues" evidence="1">
    <location>
        <begin position="1"/>
        <end position="16"/>
    </location>
</feature>
<dbReference type="EMBL" id="JAAIUW010000010">
    <property type="protein sequence ID" value="KAF7812513.1"/>
    <property type="molecule type" value="Genomic_DNA"/>
</dbReference>
<gene>
    <name evidence="2" type="ORF">G2W53_033489</name>
</gene>